<keyword evidence="4" id="KW-0378">Hydrolase</keyword>
<evidence type="ECO:0000256" key="1">
    <source>
        <dbReference type="SAM" id="MobiDB-lite"/>
    </source>
</evidence>
<dbReference type="InterPro" id="IPR054491">
    <property type="entry name" value="MGH1-like_GH"/>
</dbReference>
<protein>
    <submittedName>
        <fullName evidence="4">Trehalase family glycosidase</fullName>
    </submittedName>
</protein>
<dbReference type="EMBL" id="CP108222">
    <property type="protein sequence ID" value="WTT14424.1"/>
    <property type="molecule type" value="Genomic_DNA"/>
</dbReference>
<dbReference type="PROSITE" id="PS51318">
    <property type="entry name" value="TAT"/>
    <property type="match status" value="1"/>
</dbReference>
<proteinExistence type="predicted"/>
<dbReference type="Gene3D" id="2.60.420.10">
    <property type="entry name" value="Maltose phosphorylase, domain 3"/>
    <property type="match status" value="1"/>
</dbReference>
<dbReference type="AlphaFoldDB" id="A0AAU1ZPT6"/>
<dbReference type="Pfam" id="PF22422">
    <property type="entry name" value="MGH1-like_GH"/>
    <property type="match status" value="1"/>
</dbReference>
<feature type="domain" description="Mannosylglycerate hydrolase MGH1-like glycoside hydrolase" evidence="3">
    <location>
        <begin position="125"/>
        <end position="437"/>
    </location>
</feature>
<sequence length="547" mass="58618">MTAAEQDTGDRDGKGGPVRRRGFLKAASGTALTAAGVGAAPAPASTPAAAARTRAVTSRIGDTMPALTFDDPATQRRLGSLYASALTDMSDRNTITADPAVYDRAGLLTDPPGTLVRAGAGYPAPQRWTRDAAVNAWSAASLLAPDVGRNTLWSVVDRGPDGLVVQQDNQWWDQVVWIVAARHHYLVTGDRNFLAGAYETSVHTMEEREEHSFNDSYELFRGPGFMNDGISGYPDPPSAADVRSSFVLDHPHTADLLCLSTNCLYYGARSALAAMADALDRPVEAAAWRAAAERLRAAVDRHLWRPEAGTYAYLVHGGGPFAGRVDISQEGAGLALALLLGVADERRARQILDGTHWQPHGIVNVWPHFARFGAGRPGRHNVMIWPMVHGLYGLAAAGAGRTEQFARAVETFADLVTGSGGDFYEVYDSVSGKVDGGWQSGASGRPEHFVSQPHQTWSATAYLRLVHEGLLGLEHSADAVRLRPCLPKRWGPVRLRGLRWRGLTLDIALTGAGNRVHSCTVDGRPGAPVLTAAEPGRHTVELVLDGE</sequence>
<evidence type="ECO:0000259" key="2">
    <source>
        <dbReference type="Pfam" id="PF03633"/>
    </source>
</evidence>
<evidence type="ECO:0000313" key="4">
    <source>
        <dbReference type="EMBL" id="WTT14424.1"/>
    </source>
</evidence>
<gene>
    <name evidence="4" type="ORF">OHA22_02295</name>
</gene>
<dbReference type="SUPFAM" id="SSF48208">
    <property type="entry name" value="Six-hairpin glycosidases"/>
    <property type="match status" value="1"/>
</dbReference>
<feature type="region of interest" description="Disordered" evidence="1">
    <location>
        <begin position="1"/>
        <end position="20"/>
    </location>
</feature>
<dbReference type="InterPro" id="IPR005194">
    <property type="entry name" value="Glyco_hydro_65_C"/>
</dbReference>
<dbReference type="GO" id="GO:0005975">
    <property type="term" value="P:carbohydrate metabolic process"/>
    <property type="evidence" value="ECO:0007669"/>
    <property type="project" value="InterPro"/>
</dbReference>
<dbReference type="InterPro" id="IPR012341">
    <property type="entry name" value="6hp_glycosidase-like_sf"/>
</dbReference>
<organism evidence="4">
    <name type="scientific">Streptomyces sp. NBC_00093</name>
    <dbReference type="NCBI Taxonomy" id="2975649"/>
    <lineage>
        <taxon>Bacteria</taxon>
        <taxon>Bacillati</taxon>
        <taxon>Actinomycetota</taxon>
        <taxon>Actinomycetes</taxon>
        <taxon>Kitasatosporales</taxon>
        <taxon>Streptomycetaceae</taxon>
        <taxon>Streptomyces</taxon>
    </lineage>
</organism>
<dbReference type="GO" id="GO:0016798">
    <property type="term" value="F:hydrolase activity, acting on glycosyl bonds"/>
    <property type="evidence" value="ECO:0007669"/>
    <property type="project" value="UniProtKB-KW"/>
</dbReference>
<keyword evidence="4" id="KW-0326">Glycosidase</keyword>
<dbReference type="Pfam" id="PF03633">
    <property type="entry name" value="Glyco_hydro_65C"/>
    <property type="match status" value="1"/>
</dbReference>
<dbReference type="Gene3D" id="1.50.10.10">
    <property type="match status" value="1"/>
</dbReference>
<dbReference type="InterPro" id="IPR008928">
    <property type="entry name" value="6-hairpin_glycosidase_sf"/>
</dbReference>
<reference evidence="4" key="1">
    <citation type="submission" date="2022-10" db="EMBL/GenBank/DDBJ databases">
        <title>The complete genomes of actinobacterial strains from the NBC collection.</title>
        <authorList>
            <person name="Joergensen T.S."/>
            <person name="Alvarez Arevalo M."/>
            <person name="Sterndorff E.B."/>
            <person name="Faurdal D."/>
            <person name="Vuksanovic O."/>
            <person name="Mourched A.-S."/>
            <person name="Charusanti P."/>
            <person name="Shaw S."/>
            <person name="Blin K."/>
            <person name="Weber T."/>
        </authorList>
    </citation>
    <scope>NUCLEOTIDE SEQUENCE</scope>
    <source>
        <strain evidence="4">NBC_00093</strain>
    </source>
</reference>
<evidence type="ECO:0000259" key="3">
    <source>
        <dbReference type="Pfam" id="PF22422"/>
    </source>
</evidence>
<accession>A0AAU1ZPT6</accession>
<dbReference type="InterPro" id="IPR006311">
    <property type="entry name" value="TAT_signal"/>
</dbReference>
<feature type="domain" description="Glycoside hydrolase family 65 C-terminal" evidence="2">
    <location>
        <begin position="474"/>
        <end position="518"/>
    </location>
</feature>
<name>A0AAU1ZPT6_9ACTN</name>